<dbReference type="PANTHER" id="PTHR37825">
    <property type="entry name" value="TRNA(MET) CYTIDINE ACETATE LIGASE"/>
    <property type="match status" value="1"/>
</dbReference>
<dbReference type="PANTHER" id="PTHR37825:SF1">
    <property type="entry name" value="TRNA(MET) CYTIDINE ACETATE LIGASE"/>
    <property type="match status" value="1"/>
</dbReference>
<dbReference type="KEGG" id="mmau:NCTC10168_00759"/>
<dbReference type="SUPFAM" id="SSF52374">
    <property type="entry name" value="Nucleotidylyl transferase"/>
    <property type="match status" value="1"/>
</dbReference>
<sequence length="309" mass="35923">MAVGIIVEYNPFHNGHLRQLNWVKEKFPNDKIFLVMSGKFTQRGEINILPYYKRVIIAKKYGVSKVAKLNFEETVQAAHIFAKNAVLKLYNKFKIDKLVFGSESNNPNEMFKIANALKDNSEEYYKLIKNFQKKLKISFPKASSLALKELTGESIEMPNDILGLEYIKTIVNNSLPIKVFTIERNIDFHSETTKDNFASASLIRKMLFERKNVKNFTPIKIEKITNKNYSIYKNFKKNILKIHKEILSKIPVISEGMENLLIKKSGINNYDLFIDECTSKRYTSSRIKRAVAWISNKKILRKIIKNKLK</sequence>
<evidence type="ECO:0000313" key="1">
    <source>
        <dbReference type="EMBL" id="VEU75811.1"/>
    </source>
</evidence>
<dbReference type="EMBL" id="LR215037">
    <property type="protein sequence ID" value="VEU75811.1"/>
    <property type="molecule type" value="Genomic_DNA"/>
</dbReference>
<evidence type="ECO:0000313" key="2">
    <source>
        <dbReference type="Proteomes" id="UP000290243"/>
    </source>
</evidence>
<accession>A0A449B5C8</accession>
<dbReference type="InterPro" id="IPR008513">
    <property type="entry name" value="tRNA(Met)_cyd_acetate_ligase"/>
</dbReference>
<dbReference type="NCBIfam" id="NF010192">
    <property type="entry name" value="PRK13671.1"/>
    <property type="match status" value="1"/>
</dbReference>
<dbReference type="InterPro" id="IPR014729">
    <property type="entry name" value="Rossmann-like_a/b/a_fold"/>
</dbReference>
<dbReference type="RefSeq" id="WP_129647227.1">
    <property type="nucleotide sequence ID" value="NZ_LR215037.1"/>
</dbReference>
<dbReference type="Proteomes" id="UP000290243">
    <property type="component" value="Chromosome"/>
</dbReference>
<dbReference type="Gene3D" id="3.40.50.620">
    <property type="entry name" value="HUPs"/>
    <property type="match status" value="1"/>
</dbReference>
<gene>
    <name evidence="1" type="ORF">NCTC10168_00759</name>
</gene>
<keyword evidence="2" id="KW-1185">Reference proteome</keyword>
<reference evidence="1 2" key="1">
    <citation type="submission" date="2019-01" db="EMBL/GenBank/DDBJ databases">
        <authorList>
            <consortium name="Pathogen Informatics"/>
        </authorList>
    </citation>
    <scope>NUCLEOTIDE SEQUENCE [LARGE SCALE GENOMIC DNA]</scope>
    <source>
        <strain evidence="1 2">NCTC10168</strain>
    </source>
</reference>
<protein>
    <submittedName>
        <fullName evidence="1">Protein of uncharacterized function (DUF795)</fullName>
    </submittedName>
</protein>
<dbReference type="OrthoDB" id="9769796at2"/>
<dbReference type="AlphaFoldDB" id="A0A449B5C8"/>
<organism evidence="1 2">
    <name type="scientific">Mycoplasmopsis maculosa</name>
    <dbReference type="NCBI Taxonomy" id="114885"/>
    <lineage>
        <taxon>Bacteria</taxon>
        <taxon>Bacillati</taxon>
        <taxon>Mycoplasmatota</taxon>
        <taxon>Mycoplasmoidales</taxon>
        <taxon>Metamycoplasmataceae</taxon>
        <taxon>Mycoplasmopsis</taxon>
    </lineage>
</organism>
<name>A0A449B5C8_9BACT</name>
<proteinExistence type="predicted"/>
<dbReference type="Pfam" id="PF05636">
    <property type="entry name" value="HIGH_NTase1"/>
    <property type="match status" value="1"/>
</dbReference>